<dbReference type="GO" id="GO:0016987">
    <property type="term" value="F:sigma factor activity"/>
    <property type="evidence" value="ECO:0007669"/>
    <property type="project" value="UniProtKB-KW"/>
</dbReference>
<feature type="domain" description="RNA polymerase sigma-70 region 4" evidence="7">
    <location>
        <begin position="123"/>
        <end position="171"/>
    </location>
</feature>
<dbReference type="RefSeq" id="WP_270042814.1">
    <property type="nucleotide sequence ID" value="NZ_JAPDOD010000026.1"/>
</dbReference>
<gene>
    <name evidence="8" type="ORF">OM076_25065</name>
</gene>
<dbReference type="InterPro" id="IPR013325">
    <property type="entry name" value="RNA_pol_sigma_r2"/>
</dbReference>
<evidence type="ECO:0000256" key="4">
    <source>
        <dbReference type="ARBA" id="ARBA00023125"/>
    </source>
</evidence>
<dbReference type="PANTHER" id="PTHR43133">
    <property type="entry name" value="RNA POLYMERASE ECF-TYPE SIGMA FACTO"/>
    <property type="match status" value="1"/>
</dbReference>
<comment type="caution">
    <text evidence="8">The sequence shown here is derived from an EMBL/GenBank/DDBJ whole genome shotgun (WGS) entry which is preliminary data.</text>
</comment>
<dbReference type="AlphaFoldDB" id="A0A9X3MVS4"/>
<keyword evidence="9" id="KW-1185">Reference proteome</keyword>
<dbReference type="NCBIfam" id="TIGR02937">
    <property type="entry name" value="sigma70-ECF"/>
    <property type="match status" value="1"/>
</dbReference>
<name>A0A9X3MVS4_9ACTN</name>
<keyword evidence="3" id="KW-0731">Sigma factor</keyword>
<proteinExistence type="inferred from homology"/>
<feature type="domain" description="RNA polymerase sigma-70 region 2" evidence="6">
    <location>
        <begin position="23"/>
        <end position="90"/>
    </location>
</feature>
<evidence type="ECO:0000256" key="3">
    <source>
        <dbReference type="ARBA" id="ARBA00023082"/>
    </source>
</evidence>
<reference evidence="8" key="1">
    <citation type="submission" date="2022-10" db="EMBL/GenBank/DDBJ databases">
        <title>The WGS of Solirubrobacter ginsenosidimutans DSM 21036.</title>
        <authorList>
            <person name="Jiang Z."/>
        </authorList>
    </citation>
    <scope>NUCLEOTIDE SEQUENCE</scope>
    <source>
        <strain evidence="8">DSM 21036</strain>
    </source>
</reference>
<dbReference type="InterPro" id="IPR039425">
    <property type="entry name" value="RNA_pol_sigma-70-like"/>
</dbReference>
<dbReference type="InterPro" id="IPR013324">
    <property type="entry name" value="RNA_pol_sigma_r3/r4-like"/>
</dbReference>
<evidence type="ECO:0000259" key="7">
    <source>
        <dbReference type="Pfam" id="PF04545"/>
    </source>
</evidence>
<evidence type="ECO:0000256" key="5">
    <source>
        <dbReference type="ARBA" id="ARBA00023163"/>
    </source>
</evidence>
<dbReference type="GO" id="GO:0003677">
    <property type="term" value="F:DNA binding"/>
    <property type="evidence" value="ECO:0007669"/>
    <property type="project" value="UniProtKB-KW"/>
</dbReference>
<dbReference type="InterPro" id="IPR014284">
    <property type="entry name" value="RNA_pol_sigma-70_dom"/>
</dbReference>
<keyword evidence="2" id="KW-0805">Transcription regulation</keyword>
<protein>
    <submittedName>
        <fullName evidence="8">Sigma-70 family RNA polymerase sigma factor</fullName>
    </submittedName>
</protein>
<dbReference type="InterPro" id="IPR007630">
    <property type="entry name" value="RNA_pol_sigma70_r4"/>
</dbReference>
<dbReference type="InterPro" id="IPR036388">
    <property type="entry name" value="WH-like_DNA-bd_sf"/>
</dbReference>
<accession>A0A9X3MVS4</accession>
<dbReference type="PANTHER" id="PTHR43133:SF52">
    <property type="entry name" value="ECF RNA POLYMERASE SIGMA FACTOR SIGL"/>
    <property type="match status" value="1"/>
</dbReference>
<evidence type="ECO:0000313" key="9">
    <source>
        <dbReference type="Proteomes" id="UP001149140"/>
    </source>
</evidence>
<dbReference type="Pfam" id="PF04542">
    <property type="entry name" value="Sigma70_r2"/>
    <property type="match status" value="1"/>
</dbReference>
<dbReference type="GO" id="GO:0006352">
    <property type="term" value="P:DNA-templated transcription initiation"/>
    <property type="evidence" value="ECO:0007669"/>
    <property type="project" value="InterPro"/>
</dbReference>
<dbReference type="CDD" id="cd06171">
    <property type="entry name" value="Sigma70_r4"/>
    <property type="match status" value="1"/>
</dbReference>
<dbReference type="Pfam" id="PF04545">
    <property type="entry name" value="Sigma70_r4"/>
    <property type="match status" value="1"/>
</dbReference>
<sequence>MATDAQLLAKISSDATGEALRALYRSYAGELYGFALNALGDRGTAEEVVQEVFTRAWRHAEAYDPTRGSVRTWLYQIARHAIIDTRRRAAVRPALALHEPRDEQDPEGLSIERAMLGWQVASALEKLTPEHRQVIRLAHVQGLAVREIAERLGLPEGTVKSRTWYALRSLRLVLEEMGVRA</sequence>
<dbReference type="SUPFAM" id="SSF88659">
    <property type="entry name" value="Sigma3 and sigma4 domains of RNA polymerase sigma factors"/>
    <property type="match status" value="1"/>
</dbReference>
<dbReference type="EMBL" id="JAPDOD010000026">
    <property type="protein sequence ID" value="MDA0163569.1"/>
    <property type="molecule type" value="Genomic_DNA"/>
</dbReference>
<comment type="similarity">
    <text evidence="1">Belongs to the sigma-70 factor family. ECF subfamily.</text>
</comment>
<evidence type="ECO:0000313" key="8">
    <source>
        <dbReference type="EMBL" id="MDA0163569.1"/>
    </source>
</evidence>
<evidence type="ECO:0000256" key="1">
    <source>
        <dbReference type="ARBA" id="ARBA00010641"/>
    </source>
</evidence>
<dbReference type="Proteomes" id="UP001149140">
    <property type="component" value="Unassembled WGS sequence"/>
</dbReference>
<evidence type="ECO:0000256" key="2">
    <source>
        <dbReference type="ARBA" id="ARBA00023015"/>
    </source>
</evidence>
<keyword evidence="4" id="KW-0238">DNA-binding</keyword>
<dbReference type="Gene3D" id="1.10.1740.10">
    <property type="match status" value="1"/>
</dbReference>
<evidence type="ECO:0000259" key="6">
    <source>
        <dbReference type="Pfam" id="PF04542"/>
    </source>
</evidence>
<keyword evidence="5" id="KW-0804">Transcription</keyword>
<dbReference type="SUPFAM" id="SSF88946">
    <property type="entry name" value="Sigma2 domain of RNA polymerase sigma factors"/>
    <property type="match status" value="1"/>
</dbReference>
<dbReference type="Gene3D" id="1.10.10.10">
    <property type="entry name" value="Winged helix-like DNA-binding domain superfamily/Winged helix DNA-binding domain"/>
    <property type="match status" value="1"/>
</dbReference>
<dbReference type="InterPro" id="IPR007627">
    <property type="entry name" value="RNA_pol_sigma70_r2"/>
</dbReference>
<organism evidence="8 9">
    <name type="scientific">Solirubrobacter ginsenosidimutans</name>
    <dbReference type="NCBI Taxonomy" id="490573"/>
    <lineage>
        <taxon>Bacteria</taxon>
        <taxon>Bacillati</taxon>
        <taxon>Actinomycetota</taxon>
        <taxon>Thermoleophilia</taxon>
        <taxon>Solirubrobacterales</taxon>
        <taxon>Solirubrobacteraceae</taxon>
        <taxon>Solirubrobacter</taxon>
    </lineage>
</organism>